<evidence type="ECO:0000313" key="2">
    <source>
        <dbReference type="EMBL" id="JAH90414.1"/>
    </source>
</evidence>
<reference evidence="2" key="2">
    <citation type="journal article" date="2015" name="Fish Shellfish Immunol.">
        <title>Early steps in the European eel (Anguilla anguilla)-Vibrio vulnificus interaction in the gills: Role of the RtxA13 toxin.</title>
        <authorList>
            <person name="Callol A."/>
            <person name="Pajuelo D."/>
            <person name="Ebbesson L."/>
            <person name="Teles M."/>
            <person name="MacKenzie S."/>
            <person name="Amaro C."/>
        </authorList>
    </citation>
    <scope>NUCLEOTIDE SEQUENCE</scope>
</reference>
<keyword evidence="1" id="KW-0812">Transmembrane</keyword>
<accession>A0A0E9WJ41</accession>
<proteinExistence type="predicted"/>
<dbReference type="EMBL" id="GBXM01018163">
    <property type="protein sequence ID" value="JAH90414.1"/>
    <property type="molecule type" value="Transcribed_RNA"/>
</dbReference>
<evidence type="ECO:0000256" key="1">
    <source>
        <dbReference type="SAM" id="Phobius"/>
    </source>
</evidence>
<keyword evidence="1" id="KW-1133">Transmembrane helix</keyword>
<name>A0A0E9WJ41_ANGAN</name>
<protein>
    <submittedName>
        <fullName evidence="2">Uncharacterized protein</fullName>
    </submittedName>
</protein>
<reference evidence="2" key="1">
    <citation type="submission" date="2014-11" db="EMBL/GenBank/DDBJ databases">
        <authorList>
            <person name="Amaro Gonzalez C."/>
        </authorList>
    </citation>
    <scope>NUCLEOTIDE SEQUENCE</scope>
</reference>
<feature type="transmembrane region" description="Helical" evidence="1">
    <location>
        <begin position="20"/>
        <end position="40"/>
    </location>
</feature>
<sequence>MQGNAVQHYTLRCDSYSQMPVMSFILIWWTLLSAASYIIGYKKSCHSSSLHEIRRV</sequence>
<organism evidence="2">
    <name type="scientific">Anguilla anguilla</name>
    <name type="common">European freshwater eel</name>
    <name type="synonym">Muraena anguilla</name>
    <dbReference type="NCBI Taxonomy" id="7936"/>
    <lineage>
        <taxon>Eukaryota</taxon>
        <taxon>Metazoa</taxon>
        <taxon>Chordata</taxon>
        <taxon>Craniata</taxon>
        <taxon>Vertebrata</taxon>
        <taxon>Euteleostomi</taxon>
        <taxon>Actinopterygii</taxon>
        <taxon>Neopterygii</taxon>
        <taxon>Teleostei</taxon>
        <taxon>Anguilliformes</taxon>
        <taxon>Anguillidae</taxon>
        <taxon>Anguilla</taxon>
    </lineage>
</organism>
<dbReference type="AlphaFoldDB" id="A0A0E9WJ41"/>
<keyword evidence="1" id="KW-0472">Membrane</keyword>